<dbReference type="InterPro" id="IPR011989">
    <property type="entry name" value="ARM-like"/>
</dbReference>
<reference evidence="1" key="1">
    <citation type="submission" date="2019-03" db="EMBL/GenBank/DDBJ databases">
        <authorList>
            <person name="Hao L."/>
        </authorList>
    </citation>
    <scope>NUCLEOTIDE SEQUENCE</scope>
</reference>
<dbReference type="SUPFAM" id="SSF48371">
    <property type="entry name" value="ARM repeat"/>
    <property type="match status" value="1"/>
</dbReference>
<dbReference type="AlphaFoldDB" id="A0A485M7M5"/>
<proteinExistence type="predicted"/>
<name>A0A485M7M5_9ZZZZ</name>
<protein>
    <recommendedName>
        <fullName evidence="2">HEAT repeat protein</fullName>
    </recommendedName>
</protein>
<gene>
    <name evidence="1" type="ORF">SCFA_990004</name>
</gene>
<evidence type="ECO:0008006" key="2">
    <source>
        <dbReference type="Google" id="ProtNLM"/>
    </source>
</evidence>
<dbReference type="Gene3D" id="1.25.10.10">
    <property type="entry name" value="Leucine-rich Repeat Variant"/>
    <property type="match status" value="1"/>
</dbReference>
<dbReference type="InterPro" id="IPR016024">
    <property type="entry name" value="ARM-type_fold"/>
</dbReference>
<dbReference type="EMBL" id="CAADRN010000404">
    <property type="protein sequence ID" value="VFU19708.1"/>
    <property type="molecule type" value="Genomic_DNA"/>
</dbReference>
<evidence type="ECO:0000313" key="1">
    <source>
        <dbReference type="EMBL" id="VFU19708.1"/>
    </source>
</evidence>
<sequence>MMTVAELMEMDPYTAQEASGAVDKNDLPLIVGYLKDKDKNVRSKALLLLKNRSLNNADVYPFWNVFREMLKSEDHEQRVAGIILISVNTRWDVGNRIEDTIDEYLLCLKDKNPGIVQQCIQSLHGIIPYKKHLRGYIAESLISVEIPDFKETMQKPVLLDILDVLIEIRKGLYPDEVEQYISMALAGNLLDQEDKKQIKSKMGYTQF</sequence>
<accession>A0A485M7M5</accession>
<organism evidence="1">
    <name type="scientific">anaerobic digester metagenome</name>
    <dbReference type="NCBI Taxonomy" id="1263854"/>
    <lineage>
        <taxon>unclassified sequences</taxon>
        <taxon>metagenomes</taxon>
        <taxon>ecological metagenomes</taxon>
    </lineage>
</organism>